<protein>
    <submittedName>
        <fullName evidence="1">Uncharacterized protein</fullName>
    </submittedName>
</protein>
<organism evidence="1 2">
    <name type="scientific">Lithospermum erythrorhizon</name>
    <name type="common">Purple gromwell</name>
    <name type="synonym">Lithospermum officinale var. erythrorhizon</name>
    <dbReference type="NCBI Taxonomy" id="34254"/>
    <lineage>
        <taxon>Eukaryota</taxon>
        <taxon>Viridiplantae</taxon>
        <taxon>Streptophyta</taxon>
        <taxon>Embryophyta</taxon>
        <taxon>Tracheophyta</taxon>
        <taxon>Spermatophyta</taxon>
        <taxon>Magnoliopsida</taxon>
        <taxon>eudicotyledons</taxon>
        <taxon>Gunneridae</taxon>
        <taxon>Pentapetalae</taxon>
        <taxon>asterids</taxon>
        <taxon>lamiids</taxon>
        <taxon>Boraginales</taxon>
        <taxon>Boraginaceae</taxon>
        <taxon>Boraginoideae</taxon>
        <taxon>Lithospermeae</taxon>
        <taxon>Lithospermum</taxon>
    </lineage>
</organism>
<accession>A0AAV3RN33</accession>
<evidence type="ECO:0000313" key="1">
    <source>
        <dbReference type="EMBL" id="GAA0177707.1"/>
    </source>
</evidence>
<reference evidence="1 2" key="1">
    <citation type="submission" date="2024-01" db="EMBL/GenBank/DDBJ databases">
        <title>The complete chloroplast genome sequence of Lithospermum erythrorhizon: insights into the phylogenetic relationship among Boraginaceae species and the maternal lineages of purple gromwells.</title>
        <authorList>
            <person name="Okada T."/>
            <person name="Watanabe K."/>
        </authorList>
    </citation>
    <scope>NUCLEOTIDE SEQUENCE [LARGE SCALE GENOMIC DNA]</scope>
</reference>
<gene>
    <name evidence="1" type="ORF">LIER_42149</name>
</gene>
<dbReference type="EMBL" id="BAABME010028259">
    <property type="protein sequence ID" value="GAA0177707.1"/>
    <property type="molecule type" value="Genomic_DNA"/>
</dbReference>
<keyword evidence="2" id="KW-1185">Reference proteome</keyword>
<dbReference type="AlphaFoldDB" id="A0AAV3RN33"/>
<evidence type="ECO:0000313" key="2">
    <source>
        <dbReference type="Proteomes" id="UP001454036"/>
    </source>
</evidence>
<comment type="caution">
    <text evidence="1">The sequence shown here is derived from an EMBL/GenBank/DDBJ whole genome shotgun (WGS) entry which is preliminary data.</text>
</comment>
<sequence>MSGNVEGVQPSVKDTFVEVNYKSARTHSSTEPTVAEVLAGLKNAGLVSDKGAEIQMKKGRVELEAKTQALKTTVPPVVNDTMATADDRVTIPPTINDHDIADAATVPGAETSMSHV</sequence>
<dbReference type="Proteomes" id="UP001454036">
    <property type="component" value="Unassembled WGS sequence"/>
</dbReference>
<name>A0AAV3RN33_LITER</name>
<proteinExistence type="predicted"/>